<comment type="caution">
    <text evidence="6">The sequence shown here is derived from an EMBL/GenBank/DDBJ whole genome shotgun (WGS) entry which is preliminary data.</text>
</comment>
<dbReference type="SMART" id="SM00679">
    <property type="entry name" value="CTNS"/>
    <property type="match status" value="2"/>
</dbReference>
<dbReference type="PANTHER" id="PTHR16201">
    <property type="entry name" value="SEVEN TRANSMEMBRANE PROTEIN 1-RELATED"/>
    <property type="match status" value="1"/>
</dbReference>
<feature type="transmembrane region" description="Helical" evidence="5">
    <location>
        <begin position="69"/>
        <end position="87"/>
    </location>
</feature>
<evidence type="ECO:0000256" key="5">
    <source>
        <dbReference type="SAM" id="Phobius"/>
    </source>
</evidence>
<feature type="transmembrane region" description="Helical" evidence="5">
    <location>
        <begin position="42"/>
        <end position="63"/>
    </location>
</feature>
<dbReference type="PANTHER" id="PTHR16201:SF37">
    <property type="entry name" value="PQ-LOOP REPEAT-CONTAINING PROTEIN"/>
    <property type="match status" value="1"/>
</dbReference>
<evidence type="ECO:0000256" key="3">
    <source>
        <dbReference type="ARBA" id="ARBA00022989"/>
    </source>
</evidence>
<evidence type="ECO:0000313" key="8">
    <source>
        <dbReference type="Proteomes" id="UP000247702"/>
    </source>
</evidence>
<feature type="transmembrane region" description="Helical" evidence="5">
    <location>
        <begin position="99"/>
        <end position="118"/>
    </location>
</feature>
<proteinExistence type="predicted"/>
<accession>A0A2Z6RYP6</accession>
<reference evidence="7" key="2">
    <citation type="submission" date="2019-10" db="EMBL/GenBank/DDBJ databases">
        <title>Conservation and host-specific expression of non-tandemly repeated heterogenous ribosome RNA gene in arbuscular mycorrhizal fungi.</title>
        <authorList>
            <person name="Maeda T."/>
            <person name="Kobayashi Y."/>
            <person name="Nakagawa T."/>
            <person name="Ezawa T."/>
            <person name="Yamaguchi K."/>
            <person name="Bino T."/>
            <person name="Nishimoto Y."/>
            <person name="Shigenobu S."/>
            <person name="Kawaguchi M."/>
        </authorList>
    </citation>
    <scope>NUCLEOTIDE SEQUENCE</scope>
    <source>
        <strain evidence="7">HR1</strain>
    </source>
</reference>
<keyword evidence="8" id="KW-1185">Reference proteome</keyword>
<feature type="transmembrane region" description="Helical" evidence="5">
    <location>
        <begin position="195"/>
        <end position="214"/>
    </location>
</feature>
<dbReference type="GO" id="GO:0016020">
    <property type="term" value="C:membrane"/>
    <property type="evidence" value="ECO:0007669"/>
    <property type="project" value="UniProtKB-SubCell"/>
</dbReference>
<keyword evidence="4 5" id="KW-0472">Membrane</keyword>
<dbReference type="Proteomes" id="UP000615446">
    <property type="component" value="Unassembled WGS sequence"/>
</dbReference>
<evidence type="ECO:0000313" key="6">
    <source>
        <dbReference type="EMBL" id="GBC08188.1"/>
    </source>
</evidence>
<keyword evidence="2 5" id="KW-0812">Transmembrane</keyword>
<dbReference type="AlphaFoldDB" id="A0A2Z6RYP6"/>
<dbReference type="Gene3D" id="1.20.1280.290">
    <property type="match status" value="2"/>
</dbReference>
<evidence type="ECO:0000313" key="7">
    <source>
        <dbReference type="EMBL" id="GES77955.1"/>
    </source>
</evidence>
<protein>
    <submittedName>
        <fullName evidence="7">Integral membrane protein</fullName>
    </submittedName>
</protein>
<gene>
    <name evidence="7" type="ORF">RCL2_000528300</name>
    <name evidence="6" type="ORF">RclHR1_07960004</name>
</gene>
<dbReference type="OrthoDB" id="407617at2759"/>
<feature type="transmembrane region" description="Helical" evidence="5">
    <location>
        <begin position="6"/>
        <end position="22"/>
    </location>
</feature>
<evidence type="ECO:0000256" key="2">
    <source>
        <dbReference type="ARBA" id="ARBA00022692"/>
    </source>
</evidence>
<dbReference type="EMBL" id="BLAL01000034">
    <property type="protein sequence ID" value="GES77955.1"/>
    <property type="molecule type" value="Genomic_DNA"/>
</dbReference>
<feature type="transmembrane region" description="Helical" evidence="5">
    <location>
        <begin position="160"/>
        <end position="183"/>
    </location>
</feature>
<comment type="subcellular location">
    <subcellularLocation>
        <location evidence="1">Membrane</location>
        <topology evidence="1">Multi-pass membrane protein</topology>
    </subcellularLocation>
</comment>
<reference evidence="6 8" key="1">
    <citation type="submission" date="2017-11" db="EMBL/GenBank/DDBJ databases">
        <title>The genome of Rhizophagus clarus HR1 reveals common genetic basis of auxotrophy among arbuscular mycorrhizal fungi.</title>
        <authorList>
            <person name="Kobayashi Y."/>
        </authorList>
    </citation>
    <scope>NUCLEOTIDE SEQUENCE [LARGE SCALE GENOMIC DNA]</scope>
    <source>
        <strain evidence="6 8">HR1</strain>
    </source>
</reference>
<keyword evidence="3 5" id="KW-1133">Transmembrane helix</keyword>
<dbReference type="Pfam" id="PF04193">
    <property type="entry name" value="PQ-loop"/>
    <property type="match status" value="2"/>
</dbReference>
<feature type="transmembrane region" description="Helical" evidence="5">
    <location>
        <begin position="130"/>
        <end position="148"/>
    </location>
</feature>
<evidence type="ECO:0000256" key="1">
    <source>
        <dbReference type="ARBA" id="ARBA00004141"/>
    </source>
</evidence>
<dbReference type="Proteomes" id="UP000247702">
    <property type="component" value="Unassembled WGS sequence"/>
</dbReference>
<dbReference type="InterPro" id="IPR006603">
    <property type="entry name" value="PQ-loop_rpt"/>
</dbReference>
<sequence length="283" mass="32019">MEVVLENVFGIMGTVFWSFQLAPQVHKNWRKKSTKGLAREMILLWIISSVFFGVYAIILGLSIPLVVQPQIFATISLIVYVQCFYYRPTKFEGSKIKSGTLFVLLMMLFGGVEAGGVYIVRYANTRNVDWVQTFVGIIPVVLLVIGFVPQYIEIYQLKRVIGISLIFMSLDILGGLFSLLSLVFRPPPFDILASFTYLSVVTLDLIIVFLYFFLNWYHSRKESVINNSNEEIVNIGNEVVVNINNEEATNISNEEAVNINNLKAVNVSDEVAVNNSNEKKTHQ</sequence>
<evidence type="ECO:0000256" key="4">
    <source>
        <dbReference type="ARBA" id="ARBA00023136"/>
    </source>
</evidence>
<organism evidence="6 8">
    <name type="scientific">Rhizophagus clarus</name>
    <dbReference type="NCBI Taxonomy" id="94130"/>
    <lineage>
        <taxon>Eukaryota</taxon>
        <taxon>Fungi</taxon>
        <taxon>Fungi incertae sedis</taxon>
        <taxon>Mucoromycota</taxon>
        <taxon>Glomeromycotina</taxon>
        <taxon>Glomeromycetes</taxon>
        <taxon>Glomerales</taxon>
        <taxon>Glomeraceae</taxon>
        <taxon>Rhizophagus</taxon>
    </lineage>
</organism>
<dbReference type="InterPro" id="IPR051415">
    <property type="entry name" value="LAAT-1"/>
</dbReference>
<name>A0A2Z6RYP6_9GLOM</name>
<dbReference type="EMBL" id="BEXD01004199">
    <property type="protein sequence ID" value="GBC08188.1"/>
    <property type="molecule type" value="Genomic_DNA"/>
</dbReference>